<reference evidence="1 2" key="1">
    <citation type="submission" date="2021-06" db="EMBL/GenBank/DDBJ databases">
        <authorList>
            <person name="Palmer J.M."/>
        </authorList>
    </citation>
    <scope>NUCLEOTIDE SEQUENCE [LARGE SCALE GENOMIC DNA]</scope>
    <source>
        <strain evidence="1 2">GA_2019</strain>
        <tissue evidence="1">Muscle</tissue>
    </source>
</reference>
<organism evidence="1 2">
    <name type="scientific">Goodea atripinnis</name>
    <dbReference type="NCBI Taxonomy" id="208336"/>
    <lineage>
        <taxon>Eukaryota</taxon>
        <taxon>Metazoa</taxon>
        <taxon>Chordata</taxon>
        <taxon>Craniata</taxon>
        <taxon>Vertebrata</taxon>
        <taxon>Euteleostomi</taxon>
        <taxon>Actinopterygii</taxon>
        <taxon>Neopterygii</taxon>
        <taxon>Teleostei</taxon>
        <taxon>Neoteleostei</taxon>
        <taxon>Acanthomorphata</taxon>
        <taxon>Ovalentaria</taxon>
        <taxon>Atherinomorphae</taxon>
        <taxon>Cyprinodontiformes</taxon>
        <taxon>Goodeidae</taxon>
        <taxon>Goodea</taxon>
    </lineage>
</organism>
<evidence type="ECO:0000313" key="2">
    <source>
        <dbReference type="Proteomes" id="UP001476798"/>
    </source>
</evidence>
<proteinExistence type="predicted"/>
<dbReference type="EMBL" id="JAHRIO010082739">
    <property type="protein sequence ID" value="MEQ2186042.1"/>
    <property type="molecule type" value="Genomic_DNA"/>
</dbReference>
<gene>
    <name evidence="1" type="ORF">GOODEAATRI_024600</name>
</gene>
<comment type="caution">
    <text evidence="1">The sequence shown here is derived from an EMBL/GenBank/DDBJ whole genome shotgun (WGS) entry which is preliminary data.</text>
</comment>
<evidence type="ECO:0000313" key="1">
    <source>
        <dbReference type="EMBL" id="MEQ2186042.1"/>
    </source>
</evidence>
<protein>
    <submittedName>
        <fullName evidence="1">Uncharacterized protein</fullName>
    </submittedName>
</protein>
<accession>A0ABV0PRS3</accession>
<sequence>MFICVTDKTRTDRVPLVSRGREISSGLDINRKYLTLSRKLLLGIMCDLEEHDLMTRIISFSRVSHKICLRKLKALEQTEAANRDIKKHSVKVIATSSLS</sequence>
<dbReference type="Proteomes" id="UP001476798">
    <property type="component" value="Unassembled WGS sequence"/>
</dbReference>
<keyword evidence="2" id="KW-1185">Reference proteome</keyword>
<name>A0ABV0PRS3_9TELE</name>